<name>A0A179S1X2_9HYPH</name>
<dbReference type="Proteomes" id="UP000078316">
    <property type="component" value="Unassembled WGS sequence"/>
</dbReference>
<dbReference type="EMBL" id="LWHQ01000054">
    <property type="protein sequence ID" value="OAS19107.1"/>
    <property type="molecule type" value="Genomic_DNA"/>
</dbReference>
<dbReference type="OrthoDB" id="8003591at2"/>
<reference evidence="1 2" key="1">
    <citation type="submission" date="2016-04" db="EMBL/GenBank/DDBJ databases">
        <authorList>
            <person name="Evans L.H."/>
            <person name="Alamgir A."/>
            <person name="Owens N."/>
            <person name="Weber N.D."/>
            <person name="Virtaneva K."/>
            <person name="Barbian K."/>
            <person name="Babar A."/>
            <person name="Rosenke K."/>
        </authorList>
    </citation>
    <scope>NUCLEOTIDE SEQUENCE [LARGE SCALE GENOMIC DNA]</scope>
    <source>
        <strain evidence="1 2">PMB02</strain>
    </source>
</reference>
<evidence type="ECO:0000313" key="2">
    <source>
        <dbReference type="Proteomes" id="UP000078316"/>
    </source>
</evidence>
<protein>
    <submittedName>
        <fullName evidence="1">Uncharacterized protein</fullName>
    </submittedName>
</protein>
<dbReference type="RefSeq" id="WP_048432178.1">
    <property type="nucleotide sequence ID" value="NZ_LWHQ01000054.1"/>
</dbReference>
<proteinExistence type="predicted"/>
<comment type="caution">
    <text evidence="1">The sequence shown here is derived from an EMBL/GenBank/DDBJ whole genome shotgun (WGS) entry which is preliminary data.</text>
</comment>
<dbReference type="AlphaFoldDB" id="A0A179S1X2"/>
<dbReference type="STRING" id="427683.A5481_25270"/>
<accession>A0A179S1X2</accession>
<gene>
    <name evidence="1" type="ORF">A5481_25270</name>
</gene>
<organism evidence="1 2">
    <name type="scientific">Methylobacterium platani</name>
    <dbReference type="NCBI Taxonomy" id="427683"/>
    <lineage>
        <taxon>Bacteria</taxon>
        <taxon>Pseudomonadati</taxon>
        <taxon>Pseudomonadota</taxon>
        <taxon>Alphaproteobacteria</taxon>
        <taxon>Hyphomicrobiales</taxon>
        <taxon>Methylobacteriaceae</taxon>
        <taxon>Methylobacterium</taxon>
    </lineage>
</organism>
<evidence type="ECO:0000313" key="1">
    <source>
        <dbReference type="EMBL" id="OAS19107.1"/>
    </source>
</evidence>
<sequence>MNAPLRNTDHIAHGSTEMLRECAAECLNMVSFYAALATDYAAIPDDAGLNYATRQAVAAMRQAVGILAMLPAAKEDDR</sequence>